<dbReference type="Gene3D" id="3.40.50.1240">
    <property type="entry name" value="Phosphoglycerate mutase-like"/>
    <property type="match status" value="2"/>
</dbReference>
<dbReference type="InterPro" id="IPR029033">
    <property type="entry name" value="His_PPase_superfam"/>
</dbReference>
<dbReference type="InterPro" id="IPR051695">
    <property type="entry name" value="Phosphoglycerate_Mutase"/>
</dbReference>
<dbReference type="InterPro" id="IPR013078">
    <property type="entry name" value="His_Pase_superF_clade-1"/>
</dbReference>
<protein>
    <submittedName>
        <fullName evidence="3">TIGAR-like protein</fullName>
    </submittedName>
</protein>
<feature type="region of interest" description="Disordered" evidence="2">
    <location>
        <begin position="267"/>
        <end position="299"/>
    </location>
</feature>
<dbReference type="CDD" id="cd07067">
    <property type="entry name" value="HP_PGM_like"/>
    <property type="match status" value="1"/>
</dbReference>
<keyword evidence="4" id="KW-1185">Reference proteome</keyword>
<sequence length="421" mass="46084">MTSARDNCLVLFGDGGQMDVPLSSVGEQQAGLVAARLQRERFTHIFSSDLSRASDTAKIIAQANKKFGELEGKQSKELMHMVKKAKKKYLDYTPPGAESCLQEAHTPAKIKRRHGGSLGRHSRQSNKRLQLSGRSQSFCSSGNPQHIISEMTLMSDEEDCNENSIYEKDDMCQTNSYITMQDNDNFGNNGKVLPDYQYRDGVQSSSDDSSMSGDLRHKGSLQSEADTCSETSSDRSPSSQDMNGSESDSTLSEFVCHKVPLSFGSEIQTSPHSPHFTHPSPCPTAKRPAEELERNSQSYECPNVSLTNSSSAHQFSSISSISSGRNSSFDDLEGLPLTVADILIVSHGGFIKECLRYFVDSLDCKIPGVKGHALKVCPNCSVSKFNITIDESTGHPSVTCILIHDKDHLIDLNLPPAKGTY</sequence>
<feature type="compositionally biased region" description="Low complexity" evidence="2">
    <location>
        <begin position="269"/>
        <end position="279"/>
    </location>
</feature>
<dbReference type="PANTHER" id="PTHR46517">
    <property type="entry name" value="FRUCTOSE-2,6-BISPHOSPHATASE TIGAR"/>
    <property type="match status" value="1"/>
</dbReference>
<name>A0ABY7ECC8_MYAAR</name>
<keyword evidence="1" id="KW-0378">Hydrolase</keyword>
<gene>
    <name evidence="3" type="ORF">MAR_017628</name>
</gene>
<feature type="compositionally biased region" description="Low complexity" evidence="2">
    <location>
        <begin position="204"/>
        <end position="213"/>
    </location>
</feature>
<evidence type="ECO:0000313" key="3">
    <source>
        <dbReference type="EMBL" id="WAR07670.1"/>
    </source>
</evidence>
<accession>A0ABY7ECC8</accession>
<dbReference type="PANTHER" id="PTHR46517:SF1">
    <property type="entry name" value="FRUCTOSE-2,6-BISPHOSPHATASE TIGAR"/>
    <property type="match status" value="1"/>
</dbReference>
<evidence type="ECO:0000256" key="2">
    <source>
        <dbReference type="SAM" id="MobiDB-lite"/>
    </source>
</evidence>
<dbReference type="Pfam" id="PF00300">
    <property type="entry name" value="His_Phos_1"/>
    <property type="match status" value="1"/>
</dbReference>
<dbReference type="EMBL" id="CP111017">
    <property type="protein sequence ID" value="WAR07670.1"/>
    <property type="molecule type" value="Genomic_DNA"/>
</dbReference>
<feature type="compositionally biased region" description="Polar residues" evidence="2">
    <location>
        <begin position="127"/>
        <end position="144"/>
    </location>
</feature>
<feature type="compositionally biased region" description="Basic residues" evidence="2">
    <location>
        <begin position="108"/>
        <end position="126"/>
    </location>
</feature>
<dbReference type="SUPFAM" id="SSF53254">
    <property type="entry name" value="Phosphoglycerate mutase-like"/>
    <property type="match status" value="1"/>
</dbReference>
<reference evidence="3" key="1">
    <citation type="submission" date="2022-11" db="EMBL/GenBank/DDBJ databases">
        <title>Centuries of genome instability and evolution in soft-shell clam transmissible cancer (bioRxiv).</title>
        <authorList>
            <person name="Hart S.F.M."/>
            <person name="Yonemitsu M.A."/>
            <person name="Giersch R.M."/>
            <person name="Beal B.F."/>
            <person name="Arriagada G."/>
            <person name="Davis B.W."/>
            <person name="Ostrander E.A."/>
            <person name="Goff S.P."/>
            <person name="Metzger M.J."/>
        </authorList>
    </citation>
    <scope>NUCLEOTIDE SEQUENCE</scope>
    <source>
        <strain evidence="3">MELC-2E11</strain>
        <tissue evidence="3">Siphon/mantle</tissue>
    </source>
</reference>
<feature type="region of interest" description="Disordered" evidence="2">
    <location>
        <begin position="182"/>
        <end position="250"/>
    </location>
</feature>
<organism evidence="3 4">
    <name type="scientific">Mya arenaria</name>
    <name type="common">Soft-shell clam</name>
    <dbReference type="NCBI Taxonomy" id="6604"/>
    <lineage>
        <taxon>Eukaryota</taxon>
        <taxon>Metazoa</taxon>
        <taxon>Spiralia</taxon>
        <taxon>Lophotrochozoa</taxon>
        <taxon>Mollusca</taxon>
        <taxon>Bivalvia</taxon>
        <taxon>Autobranchia</taxon>
        <taxon>Heteroconchia</taxon>
        <taxon>Euheterodonta</taxon>
        <taxon>Imparidentia</taxon>
        <taxon>Neoheterodontei</taxon>
        <taxon>Myida</taxon>
        <taxon>Myoidea</taxon>
        <taxon>Myidae</taxon>
        <taxon>Mya</taxon>
    </lineage>
</organism>
<proteinExistence type="predicted"/>
<evidence type="ECO:0000256" key="1">
    <source>
        <dbReference type="ARBA" id="ARBA00022801"/>
    </source>
</evidence>
<evidence type="ECO:0000313" key="4">
    <source>
        <dbReference type="Proteomes" id="UP001164746"/>
    </source>
</evidence>
<feature type="region of interest" description="Disordered" evidence="2">
    <location>
        <begin position="101"/>
        <end position="144"/>
    </location>
</feature>
<dbReference type="Proteomes" id="UP001164746">
    <property type="component" value="Chromosome 6"/>
</dbReference>
<feature type="compositionally biased region" description="Polar residues" evidence="2">
    <location>
        <begin position="220"/>
        <end position="250"/>
    </location>
</feature>